<dbReference type="PANTHER" id="PTHR43289">
    <property type="entry name" value="MITOGEN-ACTIVATED PROTEIN KINASE KINASE KINASE 20-RELATED"/>
    <property type="match status" value="1"/>
</dbReference>
<dbReference type="PROSITE" id="PS50011">
    <property type="entry name" value="PROTEIN_KINASE_DOM"/>
    <property type="match status" value="1"/>
</dbReference>
<feature type="region of interest" description="Disordered" evidence="10">
    <location>
        <begin position="436"/>
        <end position="576"/>
    </location>
</feature>
<dbReference type="PANTHER" id="PTHR43289:SF6">
    <property type="entry name" value="SERINE_THREONINE-PROTEIN KINASE NEKL-3"/>
    <property type="match status" value="1"/>
</dbReference>
<dbReference type="RefSeq" id="WP_166754301.1">
    <property type="nucleotide sequence ID" value="NZ_BAABJU010000001.1"/>
</dbReference>
<feature type="compositionally biased region" description="Low complexity" evidence="10">
    <location>
        <begin position="478"/>
        <end position="487"/>
    </location>
</feature>
<keyword evidence="4" id="KW-0677">Repeat</keyword>
<feature type="domain" description="Protein kinase" evidence="11">
    <location>
        <begin position="13"/>
        <end position="277"/>
    </location>
</feature>
<gene>
    <name evidence="13" type="ORF">FB380_001212</name>
    <name evidence="12" type="ORF">GCM10011589_01830</name>
</gene>
<dbReference type="FunFam" id="3.30.200.20:FF:000035">
    <property type="entry name" value="Serine/threonine protein kinase Stk1"/>
    <property type="match status" value="1"/>
</dbReference>
<keyword evidence="15" id="KW-1185">Reference proteome</keyword>
<evidence type="ECO:0000256" key="7">
    <source>
        <dbReference type="ARBA" id="ARBA00022840"/>
    </source>
</evidence>
<evidence type="ECO:0000313" key="14">
    <source>
        <dbReference type="Proteomes" id="UP000552836"/>
    </source>
</evidence>
<organism evidence="13 14">
    <name type="scientific">Modestobacter marinus</name>
    <dbReference type="NCBI Taxonomy" id="477641"/>
    <lineage>
        <taxon>Bacteria</taxon>
        <taxon>Bacillati</taxon>
        <taxon>Actinomycetota</taxon>
        <taxon>Actinomycetes</taxon>
        <taxon>Geodermatophilales</taxon>
        <taxon>Geodermatophilaceae</taxon>
        <taxon>Modestobacter</taxon>
    </lineage>
</organism>
<evidence type="ECO:0000256" key="9">
    <source>
        <dbReference type="ARBA" id="ARBA00048679"/>
    </source>
</evidence>
<comment type="caution">
    <text evidence="13">The sequence shown here is derived from an EMBL/GenBank/DDBJ whole genome shotgun (WGS) entry which is preliminary data.</text>
</comment>
<keyword evidence="2" id="KW-0723">Serine/threonine-protein kinase</keyword>
<keyword evidence="5" id="KW-0547">Nucleotide-binding</keyword>
<dbReference type="Proteomes" id="UP000552836">
    <property type="component" value="Unassembled WGS sequence"/>
</dbReference>
<dbReference type="Gene3D" id="3.30.200.20">
    <property type="entry name" value="Phosphorylase Kinase, domain 1"/>
    <property type="match status" value="1"/>
</dbReference>
<evidence type="ECO:0000259" key="11">
    <source>
        <dbReference type="PROSITE" id="PS50011"/>
    </source>
</evidence>
<evidence type="ECO:0000256" key="1">
    <source>
        <dbReference type="ARBA" id="ARBA00012513"/>
    </source>
</evidence>
<dbReference type="EMBL" id="JAAMPA010000001">
    <property type="protein sequence ID" value="NIH66766.1"/>
    <property type="molecule type" value="Genomic_DNA"/>
</dbReference>
<accession>A0A846LGG1</accession>
<proteinExistence type="predicted"/>
<evidence type="ECO:0000313" key="15">
    <source>
        <dbReference type="Proteomes" id="UP000648663"/>
    </source>
</evidence>
<feature type="compositionally biased region" description="Low complexity" evidence="10">
    <location>
        <begin position="453"/>
        <end position="470"/>
    </location>
</feature>
<dbReference type="Gene3D" id="1.10.510.10">
    <property type="entry name" value="Transferase(Phosphotransferase) domain 1"/>
    <property type="match status" value="1"/>
</dbReference>
<feature type="compositionally biased region" description="Low complexity" evidence="10">
    <location>
        <begin position="533"/>
        <end position="545"/>
    </location>
</feature>
<evidence type="ECO:0000313" key="12">
    <source>
        <dbReference type="EMBL" id="GGL48981.1"/>
    </source>
</evidence>
<dbReference type="Pfam" id="PF03793">
    <property type="entry name" value="PASTA"/>
    <property type="match status" value="1"/>
</dbReference>
<dbReference type="GO" id="GO:0005524">
    <property type="term" value="F:ATP binding"/>
    <property type="evidence" value="ECO:0007669"/>
    <property type="project" value="UniProtKB-KW"/>
</dbReference>
<dbReference type="FunFam" id="1.10.510.10:FF:000021">
    <property type="entry name" value="Serine/threonine protein kinase"/>
    <property type="match status" value="1"/>
</dbReference>
<comment type="catalytic activity">
    <reaction evidence="8">
        <text>L-threonyl-[protein] + ATP = O-phospho-L-threonyl-[protein] + ADP + H(+)</text>
        <dbReference type="Rhea" id="RHEA:46608"/>
        <dbReference type="Rhea" id="RHEA-COMP:11060"/>
        <dbReference type="Rhea" id="RHEA-COMP:11605"/>
        <dbReference type="ChEBI" id="CHEBI:15378"/>
        <dbReference type="ChEBI" id="CHEBI:30013"/>
        <dbReference type="ChEBI" id="CHEBI:30616"/>
        <dbReference type="ChEBI" id="CHEBI:61977"/>
        <dbReference type="ChEBI" id="CHEBI:456216"/>
        <dbReference type="EC" id="2.7.11.1"/>
    </reaction>
</comment>
<protein>
    <recommendedName>
        <fullName evidence="1">non-specific serine/threonine protein kinase</fullName>
        <ecNumber evidence="1">2.7.11.1</ecNumber>
    </recommendedName>
</protein>
<sequence length="576" mass="59067">MVEPTRKSLGNRYELATLLASGGMGQVWRGHDRLLDRAVAVKVLRSEYTGDELFLARFRAEAHHAAALSHPNIAAVYDYGEEPAVDGSGEHLAYLVMELVEGQSLSTVLAREGSLTPDRTLDVLRQTASALAAAHAAGVVHRDVKPGNVLVRWDGTVKITDFGIAWSAGSVPLTQTGQVVGTASYLSPEQAAGAHATAASDVYALGMVGYECLTGERAFDGDNSVTIALRHLRDQPAPLPAELPEGVRRLVERAIVKDPAQRYADGEAVVAAIDEVLAGRELPAVQRTDTQSFWLLPDAAALAGASPATDPASRRPAPQGGLGRLLVPLVALLVGAGMAAVVLQAFGPTATTPTAAAVEVPGEVVASPATVTLDAADYLGRPVDAVRAQLEALDLVVEVQPTETDSADPGTVVDVAPLATELRAGETVLVSYAVAPSDTPEPVAPSRERTVDTVVQQPAPAPVTTAAPEPTRVPAPRPTATTGGRPTDGVVEEQPAETGEPTQPVADDEGASAEAPDPAEPTGTEEQPDDGETPPATETPAPSTGNGNGNGAGNGNGNGTGNGNGPGNGNGKPSRG</sequence>
<dbReference type="Pfam" id="PF00069">
    <property type="entry name" value="Pkinase"/>
    <property type="match status" value="1"/>
</dbReference>
<dbReference type="SUPFAM" id="SSF56112">
    <property type="entry name" value="Protein kinase-like (PK-like)"/>
    <property type="match status" value="1"/>
</dbReference>
<evidence type="ECO:0000256" key="10">
    <source>
        <dbReference type="SAM" id="MobiDB-lite"/>
    </source>
</evidence>
<keyword evidence="6 13" id="KW-0418">Kinase</keyword>
<dbReference type="SMART" id="SM00220">
    <property type="entry name" value="S_TKc"/>
    <property type="match status" value="1"/>
</dbReference>
<evidence type="ECO:0000256" key="8">
    <source>
        <dbReference type="ARBA" id="ARBA00047899"/>
    </source>
</evidence>
<dbReference type="GO" id="GO:0045717">
    <property type="term" value="P:negative regulation of fatty acid biosynthetic process"/>
    <property type="evidence" value="ECO:0007669"/>
    <property type="project" value="UniProtKB-ARBA"/>
</dbReference>
<evidence type="ECO:0000313" key="13">
    <source>
        <dbReference type="EMBL" id="NIH66766.1"/>
    </source>
</evidence>
<evidence type="ECO:0000256" key="5">
    <source>
        <dbReference type="ARBA" id="ARBA00022741"/>
    </source>
</evidence>
<dbReference type="Proteomes" id="UP000648663">
    <property type="component" value="Unassembled WGS sequence"/>
</dbReference>
<evidence type="ECO:0000256" key="4">
    <source>
        <dbReference type="ARBA" id="ARBA00022737"/>
    </source>
</evidence>
<dbReference type="PROSITE" id="PS00108">
    <property type="entry name" value="PROTEIN_KINASE_ST"/>
    <property type="match status" value="1"/>
</dbReference>
<reference evidence="12" key="4">
    <citation type="submission" date="2024-05" db="EMBL/GenBank/DDBJ databases">
        <authorList>
            <person name="Sun Q."/>
            <person name="Zhou Y."/>
        </authorList>
    </citation>
    <scope>NUCLEOTIDE SEQUENCE</scope>
    <source>
        <strain evidence="12">CGMCC 4.5581</strain>
    </source>
</reference>
<dbReference type="GO" id="GO:0004674">
    <property type="term" value="F:protein serine/threonine kinase activity"/>
    <property type="evidence" value="ECO:0007669"/>
    <property type="project" value="UniProtKB-KW"/>
</dbReference>
<dbReference type="InterPro" id="IPR008271">
    <property type="entry name" value="Ser/Thr_kinase_AS"/>
</dbReference>
<dbReference type="Gene3D" id="3.30.10.20">
    <property type="match status" value="1"/>
</dbReference>
<dbReference type="EMBL" id="BMMI01000001">
    <property type="protein sequence ID" value="GGL48981.1"/>
    <property type="molecule type" value="Genomic_DNA"/>
</dbReference>
<reference evidence="12" key="1">
    <citation type="journal article" date="2014" name="Int. J. Syst. Evol. Microbiol.">
        <title>Complete genome of a new Firmicutes species belonging to the dominant human colonic microbiota ('Ruminococcus bicirculans') reveals two chromosomes and a selective capacity to utilize plant glucans.</title>
        <authorList>
            <consortium name="NISC Comparative Sequencing Program"/>
            <person name="Wegmann U."/>
            <person name="Louis P."/>
            <person name="Goesmann A."/>
            <person name="Henrissat B."/>
            <person name="Duncan S.H."/>
            <person name="Flint H.J."/>
        </authorList>
    </citation>
    <scope>NUCLEOTIDE SEQUENCE</scope>
    <source>
        <strain evidence="12">CGMCC 4.5581</strain>
    </source>
</reference>
<evidence type="ECO:0000256" key="6">
    <source>
        <dbReference type="ARBA" id="ARBA00022777"/>
    </source>
</evidence>
<dbReference type="CDD" id="cd14014">
    <property type="entry name" value="STKc_PknB_like"/>
    <property type="match status" value="1"/>
</dbReference>
<keyword evidence="3 13" id="KW-0808">Transferase</keyword>
<dbReference type="AlphaFoldDB" id="A0A846LGG1"/>
<dbReference type="InterPro" id="IPR000719">
    <property type="entry name" value="Prot_kinase_dom"/>
</dbReference>
<dbReference type="EC" id="2.7.11.1" evidence="1"/>
<dbReference type="InterPro" id="IPR005543">
    <property type="entry name" value="PASTA_dom"/>
</dbReference>
<comment type="catalytic activity">
    <reaction evidence="9">
        <text>L-seryl-[protein] + ATP = O-phospho-L-seryl-[protein] + ADP + H(+)</text>
        <dbReference type="Rhea" id="RHEA:17989"/>
        <dbReference type="Rhea" id="RHEA-COMP:9863"/>
        <dbReference type="Rhea" id="RHEA-COMP:11604"/>
        <dbReference type="ChEBI" id="CHEBI:15378"/>
        <dbReference type="ChEBI" id="CHEBI:29999"/>
        <dbReference type="ChEBI" id="CHEBI:30616"/>
        <dbReference type="ChEBI" id="CHEBI:83421"/>
        <dbReference type="ChEBI" id="CHEBI:456216"/>
        <dbReference type="EC" id="2.7.11.1"/>
    </reaction>
</comment>
<dbReference type="InterPro" id="IPR011009">
    <property type="entry name" value="Kinase-like_dom_sf"/>
</dbReference>
<evidence type="ECO:0000256" key="3">
    <source>
        <dbReference type="ARBA" id="ARBA00022679"/>
    </source>
</evidence>
<keyword evidence="7" id="KW-0067">ATP-binding</keyword>
<feature type="compositionally biased region" description="Gly residues" evidence="10">
    <location>
        <begin position="546"/>
        <end position="570"/>
    </location>
</feature>
<name>A0A846LGG1_9ACTN</name>
<reference evidence="15" key="2">
    <citation type="journal article" date="2019" name="Int. J. Syst. Evol. Microbiol.">
        <title>The Global Catalogue of Microorganisms (GCM) 10K type strain sequencing project: providing services to taxonomists for standard genome sequencing and annotation.</title>
        <authorList>
            <consortium name="The Broad Institute Genomics Platform"/>
            <consortium name="The Broad Institute Genome Sequencing Center for Infectious Disease"/>
            <person name="Wu L."/>
            <person name="Ma J."/>
        </authorList>
    </citation>
    <scope>NUCLEOTIDE SEQUENCE [LARGE SCALE GENOMIC DNA]</scope>
    <source>
        <strain evidence="15">CGMCC 4.5581</strain>
    </source>
</reference>
<evidence type="ECO:0000256" key="2">
    <source>
        <dbReference type="ARBA" id="ARBA00022527"/>
    </source>
</evidence>
<reference evidence="13 14" key="3">
    <citation type="submission" date="2020-02" db="EMBL/GenBank/DDBJ databases">
        <title>Sequencing the genomes of 1000 actinobacteria strains.</title>
        <authorList>
            <person name="Klenk H.-P."/>
        </authorList>
    </citation>
    <scope>NUCLEOTIDE SEQUENCE [LARGE SCALE GENOMIC DNA]</scope>
    <source>
        <strain evidence="13 14">DSM 45201</strain>
    </source>
</reference>